<dbReference type="InterPro" id="IPR007409">
    <property type="entry name" value="Restrct_endonuc_type1_HsdR_N"/>
</dbReference>
<dbReference type="GO" id="GO:0003677">
    <property type="term" value="F:DNA binding"/>
    <property type="evidence" value="ECO:0007669"/>
    <property type="project" value="UniProtKB-KW"/>
</dbReference>
<keyword evidence="3" id="KW-1185">Reference proteome</keyword>
<protein>
    <submittedName>
        <fullName evidence="2">Type I restriction enzyme HsdR N-terminal domain-containing protein</fullName>
    </submittedName>
</protein>
<proteinExistence type="predicted"/>
<dbReference type="GO" id="GO:0009035">
    <property type="term" value="F:type I site-specific deoxyribonuclease activity"/>
    <property type="evidence" value="ECO:0007669"/>
    <property type="project" value="UniProtKB-EC"/>
</dbReference>
<dbReference type="Proteomes" id="UP001204953">
    <property type="component" value="Unassembled WGS sequence"/>
</dbReference>
<accession>A0AAE3KNC7</accession>
<organism evidence="2 3">
    <name type="scientific">Limnofasciculus baicalensis BBK-W-15</name>
    <dbReference type="NCBI Taxonomy" id="2699891"/>
    <lineage>
        <taxon>Bacteria</taxon>
        <taxon>Bacillati</taxon>
        <taxon>Cyanobacteriota</taxon>
        <taxon>Cyanophyceae</taxon>
        <taxon>Coleofasciculales</taxon>
        <taxon>Coleofasciculaceae</taxon>
        <taxon>Limnofasciculus</taxon>
        <taxon>Limnofasciculus baicalensis</taxon>
    </lineage>
</organism>
<dbReference type="AlphaFoldDB" id="A0AAE3KNC7"/>
<dbReference type="GO" id="GO:0009307">
    <property type="term" value="P:DNA restriction-modification system"/>
    <property type="evidence" value="ECO:0007669"/>
    <property type="project" value="UniProtKB-KW"/>
</dbReference>
<name>A0AAE3KNC7_9CYAN</name>
<gene>
    <name evidence="2" type="ORF">NJ959_18265</name>
</gene>
<sequence>MARVLTITEAIKTLGQIEAKLGIRLSEDSSFFTEWLGTLPELSGGDRDRLDRVRHNYLYQSGDGILLEETIKMVILSPLLELAGFYQAPYKFRAEVSVEVEAIGDGDEVLRGRIDALVVQNRLWVVLIEAKKATFDLELALPQTLAYMAGNPELEKPLFGLITNGSSYLFVKLLGKEYGVSDLFGTRSQHRNNLCEVLKILRHLGSLVAA</sequence>
<dbReference type="GO" id="GO:0005524">
    <property type="term" value="F:ATP binding"/>
    <property type="evidence" value="ECO:0007669"/>
    <property type="project" value="UniProtKB-KW"/>
</dbReference>
<dbReference type="RefSeq" id="WP_254013140.1">
    <property type="nucleotide sequence ID" value="NZ_JAMZMM010000194.1"/>
</dbReference>
<dbReference type="Pfam" id="PF04313">
    <property type="entry name" value="HSDR_N"/>
    <property type="match status" value="1"/>
</dbReference>
<comment type="caution">
    <text evidence="2">The sequence shown here is derived from an EMBL/GenBank/DDBJ whole genome shotgun (WGS) entry which is preliminary data.</text>
</comment>
<dbReference type="EMBL" id="JAMZMM010000194">
    <property type="protein sequence ID" value="MCP2730380.1"/>
    <property type="molecule type" value="Genomic_DNA"/>
</dbReference>
<evidence type="ECO:0000313" key="3">
    <source>
        <dbReference type="Proteomes" id="UP001204953"/>
    </source>
</evidence>
<evidence type="ECO:0000259" key="1">
    <source>
        <dbReference type="Pfam" id="PF04313"/>
    </source>
</evidence>
<feature type="domain" description="Restriction endonuclease type I HsdR N-terminal" evidence="1">
    <location>
        <begin position="86"/>
        <end position="175"/>
    </location>
</feature>
<evidence type="ECO:0000313" key="2">
    <source>
        <dbReference type="EMBL" id="MCP2730380.1"/>
    </source>
</evidence>
<reference evidence="2" key="1">
    <citation type="submission" date="2022-06" db="EMBL/GenBank/DDBJ databases">
        <title>New cyanobacteria of genus Symplocastrum in benthos of Lake Baikal.</title>
        <authorList>
            <person name="Sorokovikova E."/>
            <person name="Tikhonova I."/>
            <person name="Krasnopeev A."/>
            <person name="Evseev P."/>
            <person name="Gladkikh A."/>
            <person name="Belykh O."/>
        </authorList>
    </citation>
    <scope>NUCLEOTIDE SEQUENCE</scope>
    <source>
        <strain evidence="2">BBK-W-15</strain>
    </source>
</reference>